<proteinExistence type="inferred from homology"/>
<dbReference type="PANTHER" id="PTHR31258">
    <property type="entry name" value="KERATINOCYTE-ASSOCIATED PROTEIN 3"/>
    <property type="match status" value="1"/>
</dbReference>
<evidence type="ECO:0000256" key="2">
    <source>
        <dbReference type="ARBA" id="ARBA00011030"/>
    </source>
</evidence>
<evidence type="ECO:0000313" key="8">
    <source>
        <dbReference type="Proteomes" id="UP000694380"/>
    </source>
</evidence>
<keyword evidence="3 6" id="KW-0812">Transmembrane</keyword>
<dbReference type="GO" id="GO:0016020">
    <property type="term" value="C:membrane"/>
    <property type="evidence" value="ECO:0007669"/>
    <property type="project" value="UniProtKB-SubCell"/>
</dbReference>
<keyword evidence="5 6" id="KW-0472">Membrane</keyword>
<dbReference type="Ensembl" id="ENSCPBT00000003203.1">
    <property type="protein sequence ID" value="ENSCPBP00000002622.1"/>
    <property type="gene ID" value="ENSCPBG00000002097.1"/>
</dbReference>
<evidence type="ECO:0000256" key="1">
    <source>
        <dbReference type="ARBA" id="ARBA00004141"/>
    </source>
</evidence>
<dbReference type="GeneTree" id="ENSGT00390000004700"/>
<feature type="transmembrane region" description="Helical" evidence="6">
    <location>
        <begin position="71"/>
        <end position="89"/>
    </location>
</feature>
<dbReference type="InterPro" id="IPR020977">
    <property type="entry name" value="Beta-casein-like"/>
</dbReference>
<protein>
    <submittedName>
        <fullName evidence="7">Uncharacterized protein</fullName>
    </submittedName>
</protein>
<evidence type="ECO:0000256" key="6">
    <source>
        <dbReference type="SAM" id="Phobius"/>
    </source>
</evidence>
<organism evidence="7 8">
    <name type="scientific">Chrysemys picta bellii</name>
    <name type="common">Western painted turtle</name>
    <name type="synonym">Emys bellii</name>
    <dbReference type="NCBI Taxonomy" id="8478"/>
    <lineage>
        <taxon>Eukaryota</taxon>
        <taxon>Metazoa</taxon>
        <taxon>Chordata</taxon>
        <taxon>Craniata</taxon>
        <taxon>Vertebrata</taxon>
        <taxon>Euteleostomi</taxon>
        <taxon>Archelosauria</taxon>
        <taxon>Testudinata</taxon>
        <taxon>Testudines</taxon>
        <taxon>Cryptodira</taxon>
        <taxon>Durocryptodira</taxon>
        <taxon>Testudinoidea</taxon>
        <taxon>Emydidae</taxon>
        <taxon>Chrysemys</taxon>
    </lineage>
</organism>
<feature type="transmembrane region" description="Helical" evidence="6">
    <location>
        <begin position="44"/>
        <end position="65"/>
    </location>
</feature>
<evidence type="ECO:0000313" key="7">
    <source>
        <dbReference type="Ensembl" id="ENSCPBP00000002622.1"/>
    </source>
</evidence>
<evidence type="ECO:0000256" key="5">
    <source>
        <dbReference type="ARBA" id="ARBA00023136"/>
    </source>
</evidence>
<keyword evidence="4 6" id="KW-1133">Transmembrane helix</keyword>
<evidence type="ECO:0000256" key="4">
    <source>
        <dbReference type="ARBA" id="ARBA00022989"/>
    </source>
</evidence>
<comment type="subcellular location">
    <subcellularLocation>
        <location evidence="1">Membrane</location>
        <topology evidence="1">Multi-pass membrane protein</topology>
    </subcellularLocation>
</comment>
<reference evidence="7" key="2">
    <citation type="submission" date="2025-09" db="UniProtKB">
        <authorList>
            <consortium name="Ensembl"/>
        </authorList>
    </citation>
    <scope>IDENTIFICATION</scope>
</reference>
<keyword evidence="8" id="KW-1185">Reference proteome</keyword>
<evidence type="ECO:0000256" key="3">
    <source>
        <dbReference type="ARBA" id="ARBA00022692"/>
    </source>
</evidence>
<accession>A0A8C3F412</accession>
<comment type="similarity">
    <text evidence="2">Belongs to the TMEM54 family.</text>
</comment>
<dbReference type="AlphaFoldDB" id="A0A8C3F412"/>
<dbReference type="PANTHER" id="PTHR31258:SF2">
    <property type="entry name" value="TRANSMEMBRANE PROTEIN 54"/>
    <property type="match status" value="1"/>
</dbReference>
<dbReference type="Proteomes" id="UP000694380">
    <property type="component" value="Unplaced"/>
</dbReference>
<name>A0A8C3F412_CHRPI</name>
<sequence>KEGFCVLILIVIGHLSFFSGALMRGTVLCYVAKLQDAISLQYTISNIILVTSANLTISCAIAAIVLISSTLLLLFCSMELAVSIILTFANKGHALLATCTFANVELIQIPDKPPKVTIAAGIVCFMVRGWVESICFGNMSGCPQLSHSCLYYLIRK</sequence>
<dbReference type="Pfam" id="PF12304">
    <property type="entry name" value="BCLP"/>
    <property type="match status" value="1"/>
</dbReference>
<feature type="transmembrane region" description="Helical" evidence="6">
    <location>
        <begin position="6"/>
        <end position="32"/>
    </location>
</feature>
<reference evidence="7" key="1">
    <citation type="submission" date="2025-08" db="UniProtKB">
        <authorList>
            <consortium name="Ensembl"/>
        </authorList>
    </citation>
    <scope>IDENTIFICATION</scope>
</reference>